<dbReference type="PANTHER" id="PTHR23088:SF27">
    <property type="entry name" value="DEAMINATED GLUTATHIONE AMIDASE"/>
    <property type="match status" value="1"/>
</dbReference>
<dbReference type="GO" id="GO:0016787">
    <property type="term" value="F:hydrolase activity"/>
    <property type="evidence" value="ECO:0007669"/>
    <property type="project" value="UniProtKB-KW"/>
</dbReference>
<dbReference type="InterPro" id="IPR001110">
    <property type="entry name" value="UPF0012_CS"/>
</dbReference>
<keyword evidence="5" id="KW-1185">Reference proteome</keyword>
<dbReference type="SUPFAM" id="SSF56317">
    <property type="entry name" value="Carbon-nitrogen hydrolase"/>
    <property type="match status" value="1"/>
</dbReference>
<gene>
    <name evidence="4" type="ORF">ACFOEE_10730</name>
</gene>
<evidence type="ECO:0000313" key="4">
    <source>
        <dbReference type="EMBL" id="MFC3032997.1"/>
    </source>
</evidence>
<reference evidence="5" key="1">
    <citation type="journal article" date="2019" name="Int. J. Syst. Evol. Microbiol.">
        <title>The Global Catalogue of Microorganisms (GCM) 10K type strain sequencing project: providing services to taxonomists for standard genome sequencing and annotation.</title>
        <authorList>
            <consortium name="The Broad Institute Genomics Platform"/>
            <consortium name="The Broad Institute Genome Sequencing Center for Infectious Disease"/>
            <person name="Wu L."/>
            <person name="Ma J."/>
        </authorList>
    </citation>
    <scope>NUCLEOTIDE SEQUENCE [LARGE SCALE GENOMIC DNA]</scope>
    <source>
        <strain evidence="5">KCTC 42730</strain>
    </source>
</reference>
<accession>A0ABV7CK23</accession>
<name>A0ABV7CK23_9GAMM</name>
<dbReference type="PROSITE" id="PS01227">
    <property type="entry name" value="UPF0012"/>
    <property type="match status" value="1"/>
</dbReference>
<dbReference type="InterPro" id="IPR036526">
    <property type="entry name" value="C-N_Hydrolase_sf"/>
</dbReference>
<dbReference type="Proteomes" id="UP001595453">
    <property type="component" value="Unassembled WGS sequence"/>
</dbReference>
<keyword evidence="2 4" id="KW-0378">Hydrolase</keyword>
<evidence type="ECO:0000256" key="1">
    <source>
        <dbReference type="ARBA" id="ARBA00010613"/>
    </source>
</evidence>
<dbReference type="PROSITE" id="PS50263">
    <property type="entry name" value="CN_HYDROLASE"/>
    <property type="match status" value="1"/>
</dbReference>
<dbReference type="Pfam" id="PF00795">
    <property type="entry name" value="CN_hydrolase"/>
    <property type="match status" value="1"/>
</dbReference>
<dbReference type="CDD" id="cd07572">
    <property type="entry name" value="nit"/>
    <property type="match status" value="1"/>
</dbReference>
<evidence type="ECO:0000256" key="2">
    <source>
        <dbReference type="ARBA" id="ARBA00022801"/>
    </source>
</evidence>
<organism evidence="4 5">
    <name type="scientific">Pseudoalteromonas fenneropenaei</name>
    <dbReference type="NCBI Taxonomy" id="1737459"/>
    <lineage>
        <taxon>Bacteria</taxon>
        <taxon>Pseudomonadati</taxon>
        <taxon>Pseudomonadota</taxon>
        <taxon>Gammaproteobacteria</taxon>
        <taxon>Alteromonadales</taxon>
        <taxon>Pseudoalteromonadaceae</taxon>
        <taxon>Pseudoalteromonas</taxon>
    </lineage>
</organism>
<dbReference type="InterPro" id="IPR003010">
    <property type="entry name" value="C-N_Hydrolase"/>
</dbReference>
<feature type="domain" description="CN hydrolase" evidence="3">
    <location>
        <begin position="1"/>
        <end position="249"/>
    </location>
</feature>
<comment type="similarity">
    <text evidence="1">Belongs to the carbon-nitrogen hydrolase superfamily. NIT1/NIT2 family.</text>
</comment>
<evidence type="ECO:0000259" key="3">
    <source>
        <dbReference type="PROSITE" id="PS50263"/>
    </source>
</evidence>
<dbReference type="EMBL" id="JBHRSD010000017">
    <property type="protein sequence ID" value="MFC3032997.1"/>
    <property type="molecule type" value="Genomic_DNA"/>
</dbReference>
<comment type="caution">
    <text evidence="4">The sequence shown here is derived from an EMBL/GenBank/DDBJ whole genome shotgun (WGS) entry which is preliminary data.</text>
</comment>
<dbReference type="InterPro" id="IPR045254">
    <property type="entry name" value="Nit1/2_C-N_Hydrolase"/>
</dbReference>
<dbReference type="Gene3D" id="3.60.110.10">
    <property type="entry name" value="Carbon-nitrogen hydrolase"/>
    <property type="match status" value="1"/>
</dbReference>
<proteinExistence type="inferred from homology"/>
<dbReference type="RefSeq" id="WP_377124037.1">
    <property type="nucleotide sequence ID" value="NZ_JBHRSD010000017.1"/>
</dbReference>
<sequence length="272" mass="30196">MSATIYLIQMTTSCNALENVEFVAEQLAKLPAGGEKLVCLPEACLAFNRSIVENQQLAENHLHWRARYAELCQTYGVWLAVGSMPVPAADGRYYAASILFNREGKAVAEYHKLHLFDADVSDGTKRYRESQGTAPGQHLEVVDTPFGRIGMAICYDMRFPSLFQQLRKAGAELILVPSAFTTVTGAAHWEVLLRSRAIETQCFVIAAAQVGVHQNGRETYGHSMVISPWGTILAEVPKDVTTLAVELDFTELQRVRQAMPLPEHSRFAEQLI</sequence>
<evidence type="ECO:0000313" key="5">
    <source>
        <dbReference type="Proteomes" id="UP001595453"/>
    </source>
</evidence>
<protein>
    <submittedName>
        <fullName evidence="4">Carbon-nitrogen hydrolase family protein</fullName>
    </submittedName>
</protein>
<dbReference type="PANTHER" id="PTHR23088">
    <property type="entry name" value="NITRILASE-RELATED"/>
    <property type="match status" value="1"/>
</dbReference>